<dbReference type="SMART" id="SM00360">
    <property type="entry name" value="RRM"/>
    <property type="match status" value="3"/>
</dbReference>
<keyword evidence="3" id="KW-0597">Phosphoprotein</keyword>
<dbReference type="AlphaFoldDB" id="A0AA85KHC4"/>
<dbReference type="InterPro" id="IPR012677">
    <property type="entry name" value="Nucleotide-bd_a/b_plait_sf"/>
</dbReference>
<evidence type="ECO:0000256" key="2">
    <source>
        <dbReference type="ARBA" id="ARBA00005387"/>
    </source>
</evidence>
<evidence type="ECO:0008006" key="12">
    <source>
        <dbReference type="Google" id="ProtNLM"/>
    </source>
</evidence>
<dbReference type="Pfam" id="PF00076">
    <property type="entry name" value="RRM_1"/>
    <property type="match status" value="1"/>
</dbReference>
<dbReference type="InterPro" id="IPR016194">
    <property type="entry name" value="SPOC-like_C_dom_sf"/>
</dbReference>
<dbReference type="CDD" id="cd12309">
    <property type="entry name" value="RRM2_Spen"/>
    <property type="match status" value="1"/>
</dbReference>
<evidence type="ECO:0000256" key="3">
    <source>
        <dbReference type="ARBA" id="ARBA00022553"/>
    </source>
</evidence>
<evidence type="ECO:0000313" key="11">
    <source>
        <dbReference type="WBParaSite" id="TREG1_88010.1"/>
    </source>
</evidence>
<evidence type="ECO:0000256" key="7">
    <source>
        <dbReference type="SAM" id="MobiDB-lite"/>
    </source>
</evidence>
<comment type="similarity">
    <text evidence="2">Belongs to the RRM Spen family.</text>
</comment>
<organism evidence="10 11">
    <name type="scientific">Trichobilharzia regenti</name>
    <name type="common">Nasal bird schistosome</name>
    <dbReference type="NCBI Taxonomy" id="157069"/>
    <lineage>
        <taxon>Eukaryota</taxon>
        <taxon>Metazoa</taxon>
        <taxon>Spiralia</taxon>
        <taxon>Lophotrochozoa</taxon>
        <taxon>Platyhelminthes</taxon>
        <taxon>Trematoda</taxon>
        <taxon>Digenea</taxon>
        <taxon>Strigeidida</taxon>
        <taxon>Schistosomatoidea</taxon>
        <taxon>Schistosomatidae</taxon>
        <taxon>Trichobilharzia</taxon>
    </lineage>
</organism>
<dbReference type="InterPro" id="IPR010912">
    <property type="entry name" value="SPOC_met"/>
</dbReference>
<reference evidence="11" key="2">
    <citation type="submission" date="2023-11" db="UniProtKB">
        <authorList>
            <consortium name="WormBaseParasite"/>
        </authorList>
    </citation>
    <scope>IDENTIFICATION</scope>
</reference>
<dbReference type="WBParaSite" id="TREG1_88010.1">
    <property type="protein sequence ID" value="TREG1_88010.1"/>
    <property type="gene ID" value="TREG1_88010"/>
</dbReference>
<feature type="domain" description="SPOC" evidence="9">
    <location>
        <begin position="557"/>
        <end position="771"/>
    </location>
</feature>
<dbReference type="CDD" id="cd12308">
    <property type="entry name" value="RRM1_Spen"/>
    <property type="match status" value="1"/>
</dbReference>
<sequence>MRRHADQDFSPPSKRRRERSDYTERQRSVSRSSPISRYKHPKYIQSNTHSSRSKNSSEGRINELDSSRTICVRNFSSKLSAEVVEQYIYRQLGKYGDVSISVGHLGGERVALVTYKYSEDATEALCDCPTIYIHDRPANVTQLTDMHNDGDTRKVIASKKRQERVENEDISDRRHPIHSVPGKLESTFPDFLPKPPLCPSGATSLLGMPGMTSSAMMAAAAKALGLSAVPGVLPPPQLNSIHPHNRFGSTNLRHYEQNRGRYSPGASDSEKESMATRTLFVGSLEPDITEKEVLTAFERYGYVEQIDIKRSPKPGAHSYAFVRFQNLDMARRAKVSMSGRCVRSLHCKIGYGKAIPSHCLYISGLESWTSVDPLQRLLARSGQLLYFDWSPRRKYALAMFDSCESALEANRQLKSFSAASRPNIRLRVDFISPEFVQPKSQILSKIDVENDSQVVESRNAIIRSDVEDRMSISNNRIHSNEHFVGESYAANHYNTGDCSVDKNVSNLRQSPHTKPPFHMSSRYQTYNRNTSRYSDNQNMLIPVEDASCSKKSVVTLEELDKYLQPDLWKGKFLLKNNHFYFRCLMVIGNKDVSQDLLNYRKGNTESCEKKANPVLRISRRGSIDASWMAEATHRIHNVLSTARHNLCLMLILPDSEQTKKCAHKENKAVNQSNPDNTNIKPTIHKCFSLQVLVAYLKMKQSAGIIYPSEEKSPHNSLNESSEEANTKHHPLILYLFAPSSFSLGLLKQTAPYLSSELATTNDYMILLAMKR</sequence>
<keyword evidence="4 6" id="KW-0694">RNA-binding</keyword>
<comment type="subcellular location">
    <subcellularLocation>
        <location evidence="1">Nucleus</location>
    </subcellularLocation>
</comment>
<feature type="compositionally biased region" description="Basic and acidic residues" evidence="7">
    <location>
        <begin position="18"/>
        <end position="27"/>
    </location>
</feature>
<reference evidence="10" key="1">
    <citation type="submission" date="2022-06" db="EMBL/GenBank/DDBJ databases">
        <authorList>
            <person name="Berger JAMES D."/>
            <person name="Berger JAMES D."/>
        </authorList>
    </citation>
    <scope>NUCLEOTIDE SEQUENCE [LARGE SCALE GENOMIC DNA]</scope>
</reference>
<dbReference type="Pfam" id="PF07744">
    <property type="entry name" value="SPOC"/>
    <property type="match status" value="1"/>
</dbReference>
<feature type="region of interest" description="Disordered" evidence="7">
    <location>
        <begin position="160"/>
        <end position="188"/>
    </location>
</feature>
<proteinExistence type="inferred from homology"/>
<evidence type="ECO:0000256" key="1">
    <source>
        <dbReference type="ARBA" id="ARBA00004123"/>
    </source>
</evidence>
<keyword evidence="5" id="KW-0539">Nucleus</keyword>
<feature type="region of interest" description="Disordered" evidence="7">
    <location>
        <begin position="1"/>
        <end position="61"/>
    </location>
</feature>
<dbReference type="PROSITE" id="PS50102">
    <property type="entry name" value="RRM"/>
    <property type="match status" value="1"/>
</dbReference>
<dbReference type="Proteomes" id="UP000050795">
    <property type="component" value="Unassembled WGS sequence"/>
</dbReference>
<dbReference type="InterPro" id="IPR012921">
    <property type="entry name" value="SPOC_C"/>
</dbReference>
<evidence type="ECO:0000256" key="6">
    <source>
        <dbReference type="PROSITE-ProRule" id="PRU00176"/>
    </source>
</evidence>
<evidence type="ECO:0000259" key="9">
    <source>
        <dbReference type="PROSITE" id="PS50917"/>
    </source>
</evidence>
<accession>A0AA85KHC4</accession>
<feature type="compositionally biased region" description="Basic and acidic residues" evidence="7">
    <location>
        <begin position="163"/>
        <end position="174"/>
    </location>
</feature>
<evidence type="ECO:0000256" key="4">
    <source>
        <dbReference type="ARBA" id="ARBA00022884"/>
    </source>
</evidence>
<evidence type="ECO:0000313" key="10">
    <source>
        <dbReference type="Proteomes" id="UP000050795"/>
    </source>
</evidence>
<dbReference type="SUPFAM" id="SSF54928">
    <property type="entry name" value="RNA-binding domain, RBD"/>
    <property type="match status" value="2"/>
</dbReference>
<dbReference type="InterPro" id="IPR035979">
    <property type="entry name" value="RBD_domain_sf"/>
</dbReference>
<dbReference type="GO" id="GO:0003723">
    <property type="term" value="F:RNA binding"/>
    <property type="evidence" value="ECO:0007669"/>
    <property type="project" value="UniProtKB-UniRule"/>
</dbReference>
<feature type="domain" description="RRM" evidence="8">
    <location>
        <begin position="277"/>
        <end position="354"/>
    </location>
</feature>
<name>A0AA85KHC4_TRIRE</name>
<dbReference type="Gene3D" id="2.40.290.10">
    <property type="match status" value="1"/>
</dbReference>
<protein>
    <recommendedName>
        <fullName evidence="12">RRM domain-containing protein</fullName>
    </recommendedName>
</protein>
<dbReference type="PANTHER" id="PTHR23189">
    <property type="entry name" value="RNA RECOGNITION MOTIF-CONTAINING"/>
    <property type="match status" value="1"/>
</dbReference>
<dbReference type="SUPFAM" id="SSF100939">
    <property type="entry name" value="SPOC domain-like"/>
    <property type="match status" value="1"/>
</dbReference>
<dbReference type="PROSITE" id="PS50917">
    <property type="entry name" value="SPOC"/>
    <property type="match status" value="1"/>
</dbReference>
<dbReference type="InterPro" id="IPR000504">
    <property type="entry name" value="RRM_dom"/>
</dbReference>
<evidence type="ECO:0000259" key="8">
    <source>
        <dbReference type="PROSITE" id="PS50102"/>
    </source>
</evidence>
<evidence type="ECO:0000256" key="5">
    <source>
        <dbReference type="ARBA" id="ARBA00023242"/>
    </source>
</evidence>
<dbReference type="GO" id="GO:0005634">
    <property type="term" value="C:nucleus"/>
    <property type="evidence" value="ECO:0007669"/>
    <property type="project" value="UniProtKB-SubCell"/>
</dbReference>
<keyword evidence="10" id="KW-1185">Reference proteome</keyword>
<dbReference type="Gene3D" id="3.30.70.330">
    <property type="match status" value="2"/>
</dbReference>